<dbReference type="Pfam" id="PF02627">
    <property type="entry name" value="CMD"/>
    <property type="match status" value="1"/>
</dbReference>
<dbReference type="EMBL" id="QHJQ01000001">
    <property type="protein sequence ID" value="PXA05456.1"/>
    <property type="molecule type" value="Genomic_DNA"/>
</dbReference>
<accession>A0A317ZIQ1</accession>
<dbReference type="InterPro" id="IPR004674">
    <property type="entry name" value="AhpD"/>
</dbReference>
<keyword evidence="1" id="KW-0575">Peroxidase</keyword>
<comment type="catalytic activity">
    <reaction evidence="1">
        <text>N(6)-[(R)-dihydrolipoyl]-L-lysyl-[lipoyl-carrier protein] + a hydroperoxide = N(6)-[(R)-lipoyl]-L-lysyl-[lipoyl-carrier protein] + an alcohol + H2O</text>
        <dbReference type="Rhea" id="RHEA:62636"/>
        <dbReference type="Rhea" id="RHEA-COMP:10502"/>
        <dbReference type="Rhea" id="RHEA-COMP:16355"/>
        <dbReference type="ChEBI" id="CHEBI:15377"/>
        <dbReference type="ChEBI" id="CHEBI:30879"/>
        <dbReference type="ChEBI" id="CHEBI:35924"/>
        <dbReference type="ChEBI" id="CHEBI:83099"/>
        <dbReference type="ChEBI" id="CHEBI:83100"/>
        <dbReference type="EC" id="1.11.1.28"/>
    </reaction>
</comment>
<dbReference type="InParanoid" id="A0A317ZIQ1"/>
<feature type="disulfide bond" evidence="1">
    <location>
        <begin position="136"/>
        <end position="139"/>
    </location>
</feature>
<reference evidence="3 4" key="1">
    <citation type="submission" date="2018-05" db="EMBL/GenBank/DDBJ databases">
        <title>Coraliomargarita sinensis sp. nov., isolated from a marine solar saltern.</title>
        <authorList>
            <person name="Zhou L.Y."/>
        </authorList>
    </citation>
    <scope>NUCLEOTIDE SEQUENCE [LARGE SCALE GENOMIC DNA]</scope>
    <source>
        <strain evidence="3 4">WN38</strain>
    </source>
</reference>
<comment type="similarity">
    <text evidence="1">Belongs to the AhpD family.</text>
</comment>
<dbReference type="HAMAP" id="MF_01676">
    <property type="entry name" value="AhpD"/>
    <property type="match status" value="1"/>
</dbReference>
<evidence type="ECO:0000259" key="2">
    <source>
        <dbReference type="Pfam" id="PF02627"/>
    </source>
</evidence>
<keyword evidence="1" id="KW-0049">Antioxidant</keyword>
<keyword evidence="1" id="KW-1015">Disulfide bond</keyword>
<feature type="active site" description="Proton donor" evidence="1">
    <location>
        <position position="136"/>
    </location>
</feature>
<dbReference type="InterPro" id="IPR029032">
    <property type="entry name" value="AhpD-like"/>
</dbReference>
<proteinExistence type="inferred from homology"/>
<dbReference type="AlphaFoldDB" id="A0A317ZIQ1"/>
<dbReference type="EC" id="1.11.1.28" evidence="1"/>
<keyword evidence="1" id="KW-0560">Oxidoreductase</keyword>
<feature type="disulfide bond" description="Interchain (with AhpC); in linked form" evidence="1">
    <location>
        <position position="139"/>
    </location>
</feature>
<evidence type="ECO:0000256" key="1">
    <source>
        <dbReference type="HAMAP-Rule" id="MF_01676"/>
    </source>
</evidence>
<dbReference type="SUPFAM" id="SSF69118">
    <property type="entry name" value="AhpD-like"/>
    <property type="match status" value="1"/>
</dbReference>
<keyword evidence="4" id="KW-1185">Reference proteome</keyword>
<dbReference type="GO" id="GO:0032843">
    <property type="term" value="F:hydroperoxide reductase activity"/>
    <property type="evidence" value="ECO:0007669"/>
    <property type="project" value="InterPro"/>
</dbReference>
<evidence type="ECO:0000313" key="4">
    <source>
        <dbReference type="Proteomes" id="UP000247099"/>
    </source>
</evidence>
<evidence type="ECO:0000313" key="3">
    <source>
        <dbReference type="EMBL" id="PXA05456.1"/>
    </source>
</evidence>
<keyword evidence="1" id="KW-0676">Redox-active center</keyword>
<organism evidence="3 4">
    <name type="scientific">Coraliomargarita sinensis</name>
    <dbReference type="NCBI Taxonomy" id="2174842"/>
    <lineage>
        <taxon>Bacteria</taxon>
        <taxon>Pseudomonadati</taxon>
        <taxon>Verrucomicrobiota</taxon>
        <taxon>Opitutia</taxon>
        <taxon>Puniceicoccales</taxon>
        <taxon>Coraliomargaritaceae</taxon>
        <taxon>Coraliomargarita</taxon>
    </lineage>
</organism>
<dbReference type="Gene3D" id="1.20.1290.10">
    <property type="entry name" value="AhpD-like"/>
    <property type="match status" value="1"/>
</dbReference>
<dbReference type="Proteomes" id="UP000247099">
    <property type="component" value="Unassembled WGS sequence"/>
</dbReference>
<feature type="active site" description="Cysteine sulfenic acid (-SOH) intermediate" evidence="1">
    <location>
        <position position="139"/>
    </location>
</feature>
<protein>
    <recommendedName>
        <fullName evidence="1">Alkyl hydroperoxide reductase AhpD</fullName>
        <ecNumber evidence="1">1.11.1.28</ecNumber>
    </recommendedName>
    <alternativeName>
        <fullName evidence="1">Alkylhydroperoxidase AhpD</fullName>
    </alternativeName>
</protein>
<dbReference type="GO" id="GO:0051920">
    <property type="term" value="F:peroxiredoxin activity"/>
    <property type="evidence" value="ECO:0007669"/>
    <property type="project" value="InterPro"/>
</dbReference>
<dbReference type="InterPro" id="IPR003779">
    <property type="entry name" value="CMD-like"/>
</dbReference>
<comment type="function">
    <text evidence="1">Antioxidant protein with alkyl hydroperoxidase activity. Required for the reduction of the AhpC active site cysteine residues and for the regeneration of the AhpC enzyme activity.</text>
</comment>
<name>A0A317ZIQ1_9BACT</name>
<dbReference type="GO" id="GO:0006979">
    <property type="term" value="P:response to oxidative stress"/>
    <property type="evidence" value="ECO:0007669"/>
    <property type="project" value="InterPro"/>
</dbReference>
<comment type="caution">
    <text evidence="3">The sequence shown here is derived from an EMBL/GenBank/DDBJ whole genome shotgun (WGS) entry which is preliminary data.</text>
</comment>
<feature type="domain" description="Carboxymuconolactone decarboxylase-like" evidence="2">
    <location>
        <begin position="107"/>
        <end position="174"/>
    </location>
</feature>
<sequence length="177" mass="19047">MPVMEKTSALLERLPEEAIDLNVNAQRVLGGESLNTIQTWGSALASAYFIRYPELTAAILADAKAAGLSAAHLSDAKGAAAVMGMNTVYFRFRHIMHTDAYTQKAFNLRMTRMKQVATDQTHFELYSIGPAALAGCELCLKAHEAAVKKGGLNEDNVHDAVRIASVLNGVAVALEMV</sequence>
<gene>
    <name evidence="1" type="primary">ahpD</name>
    <name evidence="3" type="ORF">DDZ13_00885</name>
</gene>